<protein>
    <submittedName>
        <fullName evidence="1">Uncharacterized protein</fullName>
    </submittedName>
</protein>
<name>A0A0H5QXR2_9EUKA</name>
<reference evidence="1" key="1">
    <citation type="submission" date="2015-04" db="EMBL/GenBank/DDBJ databases">
        <title>The genome sequence of the plant pathogenic Rhizarian Plasmodiophora brassicae reveals insights in its biotrophic life cycle and the origin of chitin synthesis.</title>
        <authorList>
            <person name="Schwelm A."/>
            <person name="Fogelqvist J."/>
            <person name="Knaust A."/>
            <person name="Julke S."/>
            <person name="Lilja T."/>
            <person name="Dhandapani V."/>
            <person name="Bonilla-Rosso G."/>
            <person name="Karlsson M."/>
            <person name="Shevchenko A."/>
            <person name="Choi S.R."/>
            <person name="Kim H.G."/>
            <person name="Park J.Y."/>
            <person name="Lim Y.P."/>
            <person name="Ludwig-Muller J."/>
            <person name="Dixelius C."/>
        </authorList>
    </citation>
    <scope>NUCLEOTIDE SEQUENCE</scope>
    <source>
        <tissue evidence="1">Potato root galls</tissue>
    </source>
</reference>
<dbReference type="EMBL" id="HACM01006293">
    <property type="protein sequence ID" value="CRZ06735.1"/>
    <property type="molecule type" value="Transcribed_RNA"/>
</dbReference>
<accession>A0A0H5QXR2</accession>
<proteinExistence type="predicted"/>
<feature type="non-terminal residue" evidence="1">
    <location>
        <position position="1"/>
    </location>
</feature>
<evidence type="ECO:0000313" key="1">
    <source>
        <dbReference type="EMBL" id="CRZ06735.1"/>
    </source>
</evidence>
<dbReference type="AlphaFoldDB" id="A0A0H5QXR2"/>
<feature type="non-terminal residue" evidence="1">
    <location>
        <position position="134"/>
    </location>
</feature>
<organism evidence="1">
    <name type="scientific">Spongospora subterranea</name>
    <dbReference type="NCBI Taxonomy" id="70186"/>
    <lineage>
        <taxon>Eukaryota</taxon>
        <taxon>Sar</taxon>
        <taxon>Rhizaria</taxon>
        <taxon>Endomyxa</taxon>
        <taxon>Phytomyxea</taxon>
        <taxon>Plasmodiophorida</taxon>
        <taxon>Plasmodiophoridae</taxon>
        <taxon>Spongospora</taxon>
    </lineage>
</organism>
<sequence length="134" mass="14624">AAVRIAGEITELERHRIEHFRTYVVANLGAFDAVERFVGGSVSVGIASQRSKAGIQRLVKTQCELESDACFVQATHCRRIQIPVASYRICADVRMAGQITELERHGIEHFQTYVVANLSAFDAVEGFAGGSVSV</sequence>